<proteinExistence type="predicted"/>
<dbReference type="EMBL" id="VNHX01000011">
    <property type="protein sequence ID" value="TYP94661.1"/>
    <property type="molecule type" value="Genomic_DNA"/>
</dbReference>
<accession>A0A5S5DFE7</accession>
<reference evidence="2 3" key="1">
    <citation type="submission" date="2019-07" db="EMBL/GenBank/DDBJ databases">
        <title>Genomic Encyclopedia of Archaeal and Bacterial Type Strains, Phase II (KMG-II): from individual species to whole genera.</title>
        <authorList>
            <person name="Goeker M."/>
        </authorList>
    </citation>
    <scope>NUCLEOTIDE SEQUENCE [LARGE SCALE GENOMIC DNA]</scope>
    <source>
        <strain evidence="2 3">DSM 18850</strain>
    </source>
</reference>
<dbReference type="InterPro" id="IPR011990">
    <property type="entry name" value="TPR-like_helical_dom_sf"/>
</dbReference>
<evidence type="ECO:0000256" key="1">
    <source>
        <dbReference type="SAM" id="SignalP"/>
    </source>
</evidence>
<dbReference type="Proteomes" id="UP000325105">
    <property type="component" value="Unassembled WGS sequence"/>
</dbReference>
<dbReference type="OrthoDB" id="789253at2"/>
<keyword evidence="3" id="KW-1185">Reference proteome</keyword>
<dbReference type="SUPFAM" id="SSF48452">
    <property type="entry name" value="TPR-like"/>
    <property type="match status" value="1"/>
</dbReference>
<sequence length="370" mass="42592">MRFNKNTGYYILFSVGFLLLTTTARAQQKDEVLDPAGYVTKYDPDFRGVGPEVYVLPAPRTREELLVDSYKEKASFEDSIYKALDFKQLVDEFRPTSNLSNIQYLLSPEPQSPLDWNNLVEREIEKGNYNSAYGLLHAYAERSLKKGAVHQALGLLQGALQHAQKTPNIGDMAVIQFNLANVYLFDKNIEQAGFFQEAYYKTAIRQENIIDQAHSLTKIALIQAYDKDYRSAENNIIRKAIPLLNKAKAYDRKVLAWQTLAKVYQLQNKHTEAQWFLIQARDLARSKSLHNALAEIEYMLASSKFVQKNYKVAQKEFLSADELAKNEDNKLLQLAIADKLGTIYLSQNDYNKAEDTLEEYQRLREELFKE</sequence>
<protein>
    <recommendedName>
        <fullName evidence="4">Tetratricopeptide repeat protein</fullName>
    </recommendedName>
</protein>
<feature type="chain" id="PRO_5024464580" description="Tetratricopeptide repeat protein" evidence="1">
    <location>
        <begin position="27"/>
        <end position="370"/>
    </location>
</feature>
<organism evidence="2 3">
    <name type="scientific">Sphingobacterium allocomposti</name>
    <dbReference type="NCBI Taxonomy" id="415956"/>
    <lineage>
        <taxon>Bacteria</taxon>
        <taxon>Pseudomonadati</taxon>
        <taxon>Bacteroidota</taxon>
        <taxon>Sphingobacteriia</taxon>
        <taxon>Sphingobacteriales</taxon>
        <taxon>Sphingobacteriaceae</taxon>
        <taxon>Sphingobacterium</taxon>
    </lineage>
</organism>
<comment type="caution">
    <text evidence="2">The sequence shown here is derived from an EMBL/GenBank/DDBJ whole genome shotgun (WGS) entry which is preliminary data.</text>
</comment>
<feature type="signal peptide" evidence="1">
    <location>
        <begin position="1"/>
        <end position="26"/>
    </location>
</feature>
<evidence type="ECO:0008006" key="4">
    <source>
        <dbReference type="Google" id="ProtNLM"/>
    </source>
</evidence>
<keyword evidence="1" id="KW-0732">Signal</keyword>
<dbReference type="Gene3D" id="1.25.40.10">
    <property type="entry name" value="Tetratricopeptide repeat domain"/>
    <property type="match status" value="2"/>
</dbReference>
<dbReference type="RefSeq" id="WP_148908781.1">
    <property type="nucleotide sequence ID" value="NZ_VNHX01000011.1"/>
</dbReference>
<name>A0A5S5DFE7_9SPHI</name>
<evidence type="ECO:0000313" key="3">
    <source>
        <dbReference type="Proteomes" id="UP000325105"/>
    </source>
</evidence>
<gene>
    <name evidence="2" type="ORF">BC792_11169</name>
</gene>
<evidence type="ECO:0000313" key="2">
    <source>
        <dbReference type="EMBL" id="TYP94661.1"/>
    </source>
</evidence>
<dbReference type="AlphaFoldDB" id="A0A5S5DFE7"/>